<dbReference type="STRING" id="1325734.A0A428QC87"/>
<dbReference type="Gene3D" id="3.40.50.720">
    <property type="entry name" value="NAD(P)-binding Rossmann-like Domain"/>
    <property type="match status" value="1"/>
</dbReference>
<dbReference type="Pfam" id="PF07993">
    <property type="entry name" value="NAD_binding_4"/>
    <property type="match status" value="1"/>
</dbReference>
<reference evidence="5 6" key="1">
    <citation type="submission" date="2017-06" db="EMBL/GenBank/DDBJ databases">
        <title>Comparative genomic analysis of Ambrosia Fusariam Clade fungi.</title>
        <authorList>
            <person name="Stajich J.E."/>
            <person name="Carrillo J."/>
            <person name="Kijimoto T."/>
            <person name="Eskalen A."/>
            <person name="O'Donnell K."/>
            <person name="Kasson M."/>
        </authorList>
    </citation>
    <scope>NUCLEOTIDE SEQUENCE [LARGE SCALE GENOMIC DNA]</scope>
    <source>
        <strain evidence="5 6">NRRL62584</strain>
    </source>
</reference>
<accession>A0A428QC87</accession>
<gene>
    <name evidence="5" type="ORF">CEP54_005510</name>
</gene>
<dbReference type="SMART" id="SM00823">
    <property type="entry name" value="PKS_PP"/>
    <property type="match status" value="1"/>
</dbReference>
<evidence type="ECO:0000256" key="1">
    <source>
        <dbReference type="ARBA" id="ARBA00022450"/>
    </source>
</evidence>
<keyword evidence="3" id="KW-0521">NADP</keyword>
<dbReference type="Pfam" id="PF00550">
    <property type="entry name" value="PP-binding"/>
    <property type="match status" value="1"/>
</dbReference>
<comment type="caution">
    <text evidence="5">The sequence shown here is derived from an EMBL/GenBank/DDBJ whole genome shotgun (WGS) entry which is preliminary data.</text>
</comment>
<dbReference type="PANTHER" id="PTHR43439:SF2">
    <property type="entry name" value="ENZYME, PUTATIVE (JCVI)-RELATED"/>
    <property type="match status" value="1"/>
</dbReference>
<evidence type="ECO:0000259" key="4">
    <source>
        <dbReference type="PROSITE" id="PS50075"/>
    </source>
</evidence>
<dbReference type="SUPFAM" id="SSF51735">
    <property type="entry name" value="NAD(P)-binding Rossmann-fold domains"/>
    <property type="match status" value="1"/>
</dbReference>
<keyword evidence="1" id="KW-0596">Phosphopantetheine</keyword>
<dbReference type="AlphaFoldDB" id="A0A428QC87"/>
<dbReference type="Pfam" id="PF00501">
    <property type="entry name" value="AMP-binding"/>
    <property type="match status" value="1"/>
</dbReference>
<dbReference type="InterPro" id="IPR036736">
    <property type="entry name" value="ACP-like_sf"/>
</dbReference>
<dbReference type="OrthoDB" id="429813at2759"/>
<name>A0A428QC87_9HYPO</name>
<dbReference type="InterPro" id="IPR013120">
    <property type="entry name" value="FAR_NAD-bd"/>
</dbReference>
<dbReference type="InterPro" id="IPR036291">
    <property type="entry name" value="NAD(P)-bd_dom_sf"/>
</dbReference>
<dbReference type="Gene3D" id="3.40.50.12780">
    <property type="entry name" value="N-terminal domain of ligase-like"/>
    <property type="match status" value="1"/>
</dbReference>
<dbReference type="SUPFAM" id="SSF47336">
    <property type="entry name" value="ACP-like"/>
    <property type="match status" value="1"/>
</dbReference>
<evidence type="ECO:0000256" key="2">
    <source>
        <dbReference type="ARBA" id="ARBA00022553"/>
    </source>
</evidence>
<dbReference type="InterPro" id="IPR009081">
    <property type="entry name" value="PP-bd_ACP"/>
</dbReference>
<evidence type="ECO:0000313" key="6">
    <source>
        <dbReference type="Proteomes" id="UP000288168"/>
    </source>
</evidence>
<dbReference type="EMBL" id="NKCI01000042">
    <property type="protein sequence ID" value="RSL62896.1"/>
    <property type="molecule type" value="Genomic_DNA"/>
</dbReference>
<evidence type="ECO:0000256" key="3">
    <source>
        <dbReference type="ARBA" id="ARBA00022857"/>
    </source>
</evidence>
<dbReference type="Pfam" id="PF23562">
    <property type="entry name" value="AMP-binding_C_3"/>
    <property type="match status" value="1"/>
</dbReference>
<proteinExistence type="predicted"/>
<dbReference type="Proteomes" id="UP000288168">
    <property type="component" value="Unassembled WGS sequence"/>
</dbReference>
<dbReference type="InterPro" id="IPR000873">
    <property type="entry name" value="AMP-dep_synth/lig_dom"/>
</dbReference>
<dbReference type="Gene3D" id="1.10.1200.10">
    <property type="entry name" value="ACP-like"/>
    <property type="match status" value="1"/>
</dbReference>
<feature type="domain" description="Carrier" evidence="4">
    <location>
        <begin position="561"/>
        <end position="647"/>
    </location>
</feature>
<dbReference type="SUPFAM" id="SSF56801">
    <property type="entry name" value="Acetyl-CoA synthetase-like"/>
    <property type="match status" value="1"/>
</dbReference>
<dbReference type="PANTHER" id="PTHR43439">
    <property type="entry name" value="PHENYLACETATE-COENZYME A LIGASE"/>
    <property type="match status" value="1"/>
</dbReference>
<protein>
    <recommendedName>
        <fullName evidence="4">Carrier domain-containing protein</fullName>
    </recommendedName>
</protein>
<dbReference type="GO" id="GO:0031177">
    <property type="term" value="F:phosphopantetheine binding"/>
    <property type="evidence" value="ECO:0007669"/>
    <property type="project" value="InterPro"/>
</dbReference>
<organism evidence="5 6">
    <name type="scientific">Fusarium duplospermum</name>
    <dbReference type="NCBI Taxonomy" id="1325734"/>
    <lineage>
        <taxon>Eukaryota</taxon>
        <taxon>Fungi</taxon>
        <taxon>Dikarya</taxon>
        <taxon>Ascomycota</taxon>
        <taxon>Pezizomycotina</taxon>
        <taxon>Sordariomycetes</taxon>
        <taxon>Hypocreomycetidae</taxon>
        <taxon>Hypocreales</taxon>
        <taxon>Nectriaceae</taxon>
        <taxon>Fusarium</taxon>
        <taxon>Fusarium solani species complex</taxon>
    </lineage>
</organism>
<keyword evidence="6" id="KW-1185">Reference proteome</keyword>
<sequence>MADVQPNYFTCTLGEAFKLKQEAVGPVQSYKTVIDLIDTQARNNPESPALGFASLDNEESTHNVFPRVVSFHDLYELSKCAERALSRWVSSSKDGGSTVGLLCASSFDFVFTWLGLARSGFSVLLLAPQLEPQGIQHLCETLGVTRVFTDMAHSDKATTVSGIDFFRTLSCQELLGSEVPKDPQRQSVIPTDSEPPGGTSVPDIAYIFHTSGTSSGLPKPIPQSQFGVVGALPVFPGKNKPATFSTTPLYHGGLADCMRAWTSGAMIWLFPEGQAPITGANILKAISFARNKDAAPVKYFSSVPYVLQMLAEEDQGIQMLKSMDLVGVGGAALPPAVGDELVDAGVSLLSRMGSAECGFLMSSHRNYTKDKEWQYLRVIDDTQLLTFEPRENGLSELVVKPAWPFKVKTNRDDGSYATSDLFEPHPSKPNAWRYHSRADAQITLANGKKFDPSPMEGSILTSTNMLQDVLIFGSGRDYAGALLFPVSDKTPQKKIIDSVWVHIEQMNNASQSHARITKPMLLVVPVRDGEQPLEKSSKGTILRRQAEERYAKEIELSYKLSSSRSVFKQVVDEQLAETVSDCFLRVLGRKPNPDEDLYRQGVDSISCIQIRKLIESNCLSPGMTLPMNVIYDKGTVTALVEYLRRVRGGHNLEERNGEETQLQSMHQLVTKYSDFGDVEVKPRTWRGNSVVLTGATGFLGAHILHLLRADARVDKVYCLLRAECPQSAHERVSMALVNRGMPGLENFEESDTYEDKIVCLPCDLSNGDLGLSEEQRQNIMDETAIIIHSAWAVNFNLQLKSFEDQISATQNLLKLAAVAQARLILVSSVAAVSNSPSIPIPEKISQDPSEASPMGYSRSKWVAEQVCESANKHFSSDGEDLATVVRIGQLCSNDAGIWNASEAYPLLLSTARVVGCLPDISHETLSWLPVEEAARSVLEVAFSGQLTTAKDSESQSPTKTAVYHILNPHSTPTWGEMLRWISNSNEGPRFHIVSPREWMSWLEQTLKERESNHPSQALLGLWKQNYCHEGGNGNIGKAKQGPSFDLSLTQKASTAMREVKPLERERVLKTWKWVCETIKS</sequence>
<dbReference type="PROSITE" id="PS50075">
    <property type="entry name" value="CARRIER"/>
    <property type="match status" value="1"/>
</dbReference>
<dbReference type="InterPro" id="IPR020806">
    <property type="entry name" value="PKS_PP-bd"/>
</dbReference>
<evidence type="ECO:0000313" key="5">
    <source>
        <dbReference type="EMBL" id="RSL62896.1"/>
    </source>
</evidence>
<dbReference type="InterPro" id="IPR042099">
    <property type="entry name" value="ANL_N_sf"/>
</dbReference>
<dbReference type="InterPro" id="IPR051414">
    <property type="entry name" value="Adenylate-forming_Reductase"/>
</dbReference>
<keyword evidence="2" id="KW-0597">Phosphoprotein</keyword>